<keyword evidence="6 10" id="KW-0663">Pyridoxal phosphate</keyword>
<sequence>MRRVYLDHGATTPVRKEVIEAMMQVHSEVFGNPSSIHSFGRPARKLIEEAREKVAQAIGADPKEIIFTGSGTEADNIAIIGGARANQKKGKHLITTVVEHHAVLDAFKSLEKEGFEVTYLSVDGEGAVSVEEFQNALRDDTILVSVMHANNEVGTIQPVEEIGKICRERKILFHTDAVQTVGKVPVNVKEINCDFLALSGHKIYGPKGIGALYMRRGVRVQPLYHGGGQERKLRPGTENVANIVGLGVAIEHAVAEMPAESARLEKLRDRLIEGVLGSIEETRLNGPRTKRLPHNANISIEYIEGEALILSMDMKGMAVSSGSACTSGSLDPSHVLMAMGLTHTTAHGSLRMTLGHSTTDEDVDYVITELKPIVDKLRAMSPVWERFQKGLPIH</sequence>
<dbReference type="InterPro" id="IPR015424">
    <property type="entry name" value="PyrdxlP-dep_Trfase"/>
</dbReference>
<dbReference type="InterPro" id="IPR015421">
    <property type="entry name" value="PyrdxlP-dep_Trfase_major"/>
</dbReference>
<dbReference type="InterPro" id="IPR017772">
    <property type="entry name" value="Cys_deSase_NifS_bac/arc"/>
</dbReference>
<comment type="subunit">
    <text evidence="10">Homodimer. Forms a heterotetramer with IscU, interacts with other sulfur acceptors.</text>
</comment>
<dbReference type="EC" id="2.8.1.7" evidence="10"/>
<keyword evidence="7 10" id="KW-0408">Iron</keyword>
<dbReference type="InterPro" id="IPR010240">
    <property type="entry name" value="Cys_deSase_IscS"/>
</dbReference>
<comment type="subcellular location">
    <subcellularLocation>
        <location evidence="10">Cytoplasm</location>
    </subcellularLocation>
</comment>
<dbReference type="PROSITE" id="PS00595">
    <property type="entry name" value="AA_TRANSFER_CLASS_5"/>
    <property type="match status" value="1"/>
</dbReference>
<evidence type="ECO:0000259" key="12">
    <source>
        <dbReference type="Pfam" id="PF00266"/>
    </source>
</evidence>
<comment type="function">
    <text evidence="10">Master enzyme that delivers sulfur to a number of partners involved in Fe-S cluster assembly, tRNA modification or cofactor biosynthesis. Catalyzes the removal of elemental sulfur atoms from cysteine to produce alanine. Functions as a sulfur delivery protein for Fe-S cluster synthesis onto IscU, an Fe-S scaffold assembly protein, as well as other S acceptor proteins.</text>
</comment>
<keyword evidence="4 10" id="KW-0808">Transferase</keyword>
<dbReference type="Gene3D" id="3.40.640.10">
    <property type="entry name" value="Type I PLP-dependent aspartate aminotransferase-like (Major domain)"/>
    <property type="match status" value="1"/>
</dbReference>
<feature type="binding site" evidence="10">
    <location>
        <begin position="71"/>
        <end position="72"/>
    </location>
    <ligand>
        <name>pyridoxal 5'-phosphate</name>
        <dbReference type="ChEBI" id="CHEBI:597326"/>
    </ligand>
</feature>
<evidence type="ECO:0000256" key="9">
    <source>
        <dbReference type="ARBA" id="ARBA00050776"/>
    </source>
</evidence>
<feature type="modified residue" description="N6-(pyridoxal phosphate)lysine" evidence="10">
    <location>
        <position position="202"/>
    </location>
</feature>
<dbReference type="Gene3D" id="3.90.1150.10">
    <property type="entry name" value="Aspartate Aminotransferase, domain 1"/>
    <property type="match status" value="1"/>
</dbReference>
<reference evidence="13 14" key="1">
    <citation type="submission" date="2022-11" db="EMBL/GenBank/DDBJ databases">
        <title>Study of microbial diversity in lake waters.</title>
        <authorList>
            <person name="Zhang J."/>
        </authorList>
    </citation>
    <scope>NUCLEOTIDE SEQUENCE [LARGE SCALE GENOMIC DNA]</scope>
    <source>
        <strain evidence="13 14">DT12</strain>
    </source>
</reference>
<dbReference type="InterPro" id="IPR015422">
    <property type="entry name" value="PyrdxlP-dep_Trfase_small"/>
</dbReference>
<feature type="binding site" description="via persulfide group" evidence="10">
    <location>
        <position position="325"/>
    </location>
    <ligand>
        <name>[2Fe-2S] cluster</name>
        <dbReference type="ChEBI" id="CHEBI:190135"/>
        <note>ligand shared with IscU</note>
    </ligand>
</feature>
<comment type="similarity">
    <text evidence="2 10">Belongs to the class-V pyridoxal-phosphate-dependent aminotransferase family. NifS/IscS subfamily.</text>
</comment>
<feature type="binding site" evidence="10">
    <location>
        <position position="151"/>
    </location>
    <ligand>
        <name>pyridoxal 5'-phosphate</name>
        <dbReference type="ChEBI" id="CHEBI:597326"/>
    </ligand>
</feature>
<evidence type="ECO:0000256" key="8">
    <source>
        <dbReference type="ARBA" id="ARBA00023014"/>
    </source>
</evidence>
<dbReference type="InterPro" id="IPR020578">
    <property type="entry name" value="Aminotrans_V_PyrdxlP_BS"/>
</dbReference>
<gene>
    <name evidence="13" type="primary">nifS</name>
    <name evidence="10" type="synonym">iscS</name>
    <name evidence="13" type="ORF">OS242_17320</name>
</gene>
<evidence type="ECO:0000256" key="1">
    <source>
        <dbReference type="ARBA" id="ARBA00001933"/>
    </source>
</evidence>
<dbReference type="PANTHER" id="PTHR11601">
    <property type="entry name" value="CYSTEINE DESULFURYLASE FAMILY MEMBER"/>
    <property type="match status" value="1"/>
</dbReference>
<name>A0ABT3X5K6_9BACL</name>
<dbReference type="GO" id="GO:0031071">
    <property type="term" value="F:cysteine desulfurase activity"/>
    <property type="evidence" value="ECO:0007669"/>
    <property type="project" value="UniProtKB-EC"/>
</dbReference>
<evidence type="ECO:0000256" key="6">
    <source>
        <dbReference type="ARBA" id="ARBA00022898"/>
    </source>
</evidence>
<dbReference type="Proteomes" id="UP001208017">
    <property type="component" value="Unassembled WGS sequence"/>
</dbReference>
<proteinExistence type="inferred from homology"/>
<keyword evidence="8 10" id="KW-0411">Iron-sulfur</keyword>
<evidence type="ECO:0000313" key="13">
    <source>
        <dbReference type="EMBL" id="MCX7571706.1"/>
    </source>
</evidence>
<dbReference type="PIRSF" id="PIRSF005572">
    <property type="entry name" value="NifS"/>
    <property type="match status" value="1"/>
</dbReference>
<comment type="pathway">
    <text evidence="10">Cofactor biosynthesis; iron-sulfur cluster biosynthesis.</text>
</comment>
<dbReference type="InterPro" id="IPR000192">
    <property type="entry name" value="Aminotrans_V_dom"/>
</dbReference>
<evidence type="ECO:0000256" key="2">
    <source>
        <dbReference type="ARBA" id="ARBA00006490"/>
    </source>
</evidence>
<accession>A0ABT3X5K6</accession>
<keyword evidence="10" id="KW-0001">2Fe-2S</keyword>
<feature type="domain" description="Aminotransferase class V" evidence="12">
    <location>
        <begin position="4"/>
        <end position="366"/>
    </location>
</feature>
<protein>
    <recommendedName>
        <fullName evidence="10">Cysteine desulfurase IscS</fullName>
        <ecNumber evidence="10">2.8.1.7</ecNumber>
    </recommendedName>
</protein>
<dbReference type="Pfam" id="PF00266">
    <property type="entry name" value="Aminotran_5"/>
    <property type="match status" value="1"/>
</dbReference>
<evidence type="ECO:0000256" key="7">
    <source>
        <dbReference type="ARBA" id="ARBA00023004"/>
    </source>
</evidence>
<organism evidence="13 14">
    <name type="scientific">Tumebacillus lacus</name>
    <dbReference type="NCBI Taxonomy" id="2995335"/>
    <lineage>
        <taxon>Bacteria</taxon>
        <taxon>Bacillati</taxon>
        <taxon>Bacillota</taxon>
        <taxon>Bacilli</taxon>
        <taxon>Bacillales</taxon>
        <taxon>Alicyclobacillaceae</taxon>
        <taxon>Tumebacillus</taxon>
    </lineage>
</organism>
<dbReference type="PANTHER" id="PTHR11601:SF34">
    <property type="entry name" value="CYSTEINE DESULFURASE"/>
    <property type="match status" value="1"/>
</dbReference>
<feature type="active site" description="Cysteine persulfide intermediate" evidence="10">
    <location>
        <position position="325"/>
    </location>
</feature>
<dbReference type="InterPro" id="IPR016454">
    <property type="entry name" value="Cysteine_dSase"/>
</dbReference>
<comment type="catalytic activity">
    <reaction evidence="9 10">
        <text>(sulfur carrier)-H + L-cysteine = (sulfur carrier)-SH + L-alanine</text>
        <dbReference type="Rhea" id="RHEA:43892"/>
        <dbReference type="Rhea" id="RHEA-COMP:14737"/>
        <dbReference type="Rhea" id="RHEA-COMP:14739"/>
        <dbReference type="ChEBI" id="CHEBI:29917"/>
        <dbReference type="ChEBI" id="CHEBI:35235"/>
        <dbReference type="ChEBI" id="CHEBI:57972"/>
        <dbReference type="ChEBI" id="CHEBI:64428"/>
        <dbReference type="EC" id="2.8.1.7"/>
    </reaction>
</comment>
<evidence type="ECO:0000256" key="3">
    <source>
        <dbReference type="ARBA" id="ARBA00022490"/>
    </source>
</evidence>
<feature type="binding site" evidence="10">
    <location>
        <position position="237"/>
    </location>
    <ligand>
        <name>pyridoxal 5'-phosphate</name>
        <dbReference type="ChEBI" id="CHEBI:597326"/>
    </ligand>
</feature>
<dbReference type="RefSeq" id="WP_267152954.1">
    <property type="nucleotide sequence ID" value="NZ_JAPMLT010000012.1"/>
</dbReference>
<dbReference type="HAMAP" id="MF_00331">
    <property type="entry name" value="Cys_desulf_IscS"/>
    <property type="match status" value="1"/>
</dbReference>
<evidence type="ECO:0000256" key="5">
    <source>
        <dbReference type="ARBA" id="ARBA00022723"/>
    </source>
</evidence>
<feature type="binding site" evidence="10">
    <location>
        <begin position="199"/>
        <end position="201"/>
    </location>
    <ligand>
        <name>pyridoxal 5'-phosphate</name>
        <dbReference type="ChEBI" id="CHEBI:597326"/>
    </ligand>
</feature>
<dbReference type="NCBIfam" id="NF002806">
    <property type="entry name" value="PRK02948.1"/>
    <property type="match status" value="1"/>
</dbReference>
<dbReference type="EMBL" id="JAPMLT010000012">
    <property type="protein sequence ID" value="MCX7571706.1"/>
    <property type="molecule type" value="Genomic_DNA"/>
</dbReference>
<evidence type="ECO:0000256" key="4">
    <source>
        <dbReference type="ARBA" id="ARBA00022679"/>
    </source>
</evidence>
<dbReference type="SUPFAM" id="SSF53383">
    <property type="entry name" value="PLP-dependent transferases"/>
    <property type="match status" value="1"/>
</dbReference>
<evidence type="ECO:0000256" key="11">
    <source>
        <dbReference type="RuleBase" id="RU004504"/>
    </source>
</evidence>
<keyword evidence="14" id="KW-1185">Reference proteome</keyword>
<keyword evidence="5 10" id="KW-0479">Metal-binding</keyword>
<evidence type="ECO:0000256" key="10">
    <source>
        <dbReference type="HAMAP-Rule" id="MF_00331"/>
    </source>
</evidence>
<feature type="binding site" evidence="10">
    <location>
        <position position="179"/>
    </location>
    <ligand>
        <name>pyridoxal 5'-phosphate</name>
        <dbReference type="ChEBI" id="CHEBI:597326"/>
    </ligand>
</feature>
<comment type="caution">
    <text evidence="13">The sequence shown here is derived from an EMBL/GenBank/DDBJ whole genome shotgun (WGS) entry which is preliminary data.</text>
</comment>
<evidence type="ECO:0000313" key="14">
    <source>
        <dbReference type="Proteomes" id="UP001208017"/>
    </source>
</evidence>
<comment type="cofactor">
    <cofactor evidence="1 10 11">
        <name>pyridoxal 5'-phosphate</name>
        <dbReference type="ChEBI" id="CHEBI:597326"/>
    </cofactor>
</comment>
<keyword evidence="3 10" id="KW-0963">Cytoplasm</keyword>
<dbReference type="NCBIfam" id="TIGR03402">
    <property type="entry name" value="FeS_nifS"/>
    <property type="match status" value="1"/>
</dbReference>